<feature type="signal peptide" evidence="8">
    <location>
        <begin position="1"/>
        <end position="31"/>
    </location>
</feature>
<dbReference type="InterPro" id="IPR029058">
    <property type="entry name" value="AB_hydrolase_fold"/>
</dbReference>
<evidence type="ECO:0000256" key="6">
    <source>
        <dbReference type="ARBA" id="ARBA00022837"/>
    </source>
</evidence>
<dbReference type="PANTHER" id="PTHR33938">
    <property type="entry name" value="FERULOYL ESTERASE B-RELATED"/>
    <property type="match status" value="1"/>
</dbReference>
<sequence>MQRHKPVPSGTRAVVSAATLITAVVLGGAAAATPGAEACTGMQGASVAGYADLRINATTHADGRCLIEGSFEHRTGVDGVDYFIGFAVALPDAWNQRFLFQGGGGLNGSVRPPEGPAGAGDMPAVERGFAVASTDSGHQGVGWDSSFKADQIAMLNFANDAVPKVDTLARALVESYYGSAPHHAYWAGCSTGGREGMMMAQRHPLAFDGMIIGAPAMRTDQSNTALSHMASAFNALAATGADGTLDRSTVFTDAQRSLIAEGMLAACDGNDGVEDGMIFDTMSCAFDPAMLACGDGAASGDGTCLAPEQVALVETMFAPTVDSTGYEVYPAYPVDADVMATPERGIPGLFRFDRENNLQYRNTITDMSVEDAVARGIRSDRQQWMVNTRLWTNLTSFAGNGGRILFYHGTADPWFSALDTVGYYEDLQAEGGAVADAAALYLVPGMGHCRGGSTALDQFDLLTSLVAWVEDGTAPTSVEATSAAVEGRSRPLCPYPQHAQYSGSGDSEDAANFACVD</sequence>
<keyword evidence="10" id="KW-1185">Reference proteome</keyword>
<protein>
    <submittedName>
        <fullName evidence="9">Tannase/feruloyl esterase family alpha/beta hydrolase</fullName>
    </submittedName>
</protein>
<name>A0ABT3GXN7_9RHOB</name>
<organism evidence="9 10">
    <name type="scientific">Pararhodobacter zhoushanensis</name>
    <dbReference type="NCBI Taxonomy" id="2479545"/>
    <lineage>
        <taxon>Bacteria</taxon>
        <taxon>Pseudomonadati</taxon>
        <taxon>Pseudomonadota</taxon>
        <taxon>Alphaproteobacteria</taxon>
        <taxon>Rhodobacterales</taxon>
        <taxon>Paracoccaceae</taxon>
        <taxon>Pararhodobacter</taxon>
    </lineage>
</organism>
<keyword evidence="6" id="KW-0106">Calcium</keyword>
<evidence type="ECO:0000256" key="3">
    <source>
        <dbReference type="ARBA" id="ARBA00022723"/>
    </source>
</evidence>
<comment type="similarity">
    <text evidence="1">Belongs to the tannase family.</text>
</comment>
<evidence type="ECO:0000256" key="1">
    <source>
        <dbReference type="ARBA" id="ARBA00006249"/>
    </source>
</evidence>
<dbReference type="RefSeq" id="WP_264505333.1">
    <property type="nucleotide sequence ID" value="NZ_JAPDFL010000001.1"/>
</dbReference>
<evidence type="ECO:0000256" key="4">
    <source>
        <dbReference type="ARBA" id="ARBA00022729"/>
    </source>
</evidence>
<evidence type="ECO:0000256" key="8">
    <source>
        <dbReference type="SAM" id="SignalP"/>
    </source>
</evidence>
<evidence type="ECO:0000256" key="2">
    <source>
        <dbReference type="ARBA" id="ARBA00022487"/>
    </source>
</evidence>
<keyword evidence="4 8" id="KW-0732">Signal</keyword>
<dbReference type="EMBL" id="JAPDFL010000001">
    <property type="protein sequence ID" value="MCW1932318.1"/>
    <property type="molecule type" value="Genomic_DNA"/>
</dbReference>
<dbReference type="PANTHER" id="PTHR33938:SF15">
    <property type="entry name" value="FERULOYL ESTERASE B-RELATED"/>
    <property type="match status" value="1"/>
</dbReference>
<accession>A0ABT3GXN7</accession>
<dbReference type="InterPro" id="IPR011118">
    <property type="entry name" value="Tannase/feruloyl_esterase"/>
</dbReference>
<keyword evidence="2" id="KW-0719">Serine esterase</keyword>
<reference evidence="9 10" key="1">
    <citation type="submission" date="2022-10" db="EMBL/GenBank/DDBJ databases">
        <title>Pararhodobacter sp. nov., isolated from marine algae.</title>
        <authorList>
            <person name="Choi B.J."/>
            <person name="Kim J.M."/>
            <person name="Lee J.K."/>
            <person name="Choi D.G."/>
            <person name="Jeon C.O."/>
        </authorList>
    </citation>
    <scope>NUCLEOTIDE SEQUENCE [LARGE SCALE GENOMIC DNA]</scope>
    <source>
        <strain evidence="9 10">ZQ420</strain>
    </source>
</reference>
<keyword evidence="5 9" id="KW-0378">Hydrolase</keyword>
<keyword evidence="3" id="KW-0479">Metal-binding</keyword>
<evidence type="ECO:0000256" key="7">
    <source>
        <dbReference type="ARBA" id="ARBA00023157"/>
    </source>
</evidence>
<evidence type="ECO:0000256" key="5">
    <source>
        <dbReference type="ARBA" id="ARBA00022801"/>
    </source>
</evidence>
<gene>
    <name evidence="9" type="ORF">OKW52_08625</name>
</gene>
<dbReference type="Proteomes" id="UP001208938">
    <property type="component" value="Unassembled WGS sequence"/>
</dbReference>
<evidence type="ECO:0000313" key="10">
    <source>
        <dbReference type="Proteomes" id="UP001208938"/>
    </source>
</evidence>
<proteinExistence type="inferred from homology"/>
<dbReference type="Pfam" id="PF07519">
    <property type="entry name" value="Tannase"/>
    <property type="match status" value="1"/>
</dbReference>
<dbReference type="Gene3D" id="3.40.50.1820">
    <property type="entry name" value="alpha/beta hydrolase"/>
    <property type="match status" value="1"/>
</dbReference>
<evidence type="ECO:0000313" key="9">
    <source>
        <dbReference type="EMBL" id="MCW1932318.1"/>
    </source>
</evidence>
<dbReference type="GO" id="GO:0016787">
    <property type="term" value="F:hydrolase activity"/>
    <property type="evidence" value="ECO:0007669"/>
    <property type="project" value="UniProtKB-KW"/>
</dbReference>
<dbReference type="SUPFAM" id="SSF53474">
    <property type="entry name" value="alpha/beta-Hydrolases"/>
    <property type="match status" value="1"/>
</dbReference>
<comment type="caution">
    <text evidence="9">The sequence shown here is derived from an EMBL/GenBank/DDBJ whole genome shotgun (WGS) entry which is preliminary data.</text>
</comment>
<keyword evidence="7" id="KW-1015">Disulfide bond</keyword>
<feature type="chain" id="PRO_5045683109" evidence="8">
    <location>
        <begin position="32"/>
        <end position="517"/>
    </location>
</feature>